<feature type="compositionally biased region" description="Basic and acidic residues" evidence="1">
    <location>
        <begin position="38"/>
        <end position="87"/>
    </location>
</feature>
<organism evidence="2 3">
    <name type="scientific">Microthlaspi erraticum</name>
    <dbReference type="NCBI Taxonomy" id="1685480"/>
    <lineage>
        <taxon>Eukaryota</taxon>
        <taxon>Viridiplantae</taxon>
        <taxon>Streptophyta</taxon>
        <taxon>Embryophyta</taxon>
        <taxon>Tracheophyta</taxon>
        <taxon>Spermatophyta</taxon>
        <taxon>Magnoliopsida</taxon>
        <taxon>eudicotyledons</taxon>
        <taxon>Gunneridae</taxon>
        <taxon>Pentapetalae</taxon>
        <taxon>rosids</taxon>
        <taxon>malvids</taxon>
        <taxon>Brassicales</taxon>
        <taxon>Brassicaceae</taxon>
        <taxon>Coluteocarpeae</taxon>
        <taxon>Microthlaspi</taxon>
    </lineage>
</organism>
<comment type="caution">
    <text evidence="2">The sequence shown here is derived from an EMBL/GenBank/DDBJ whole genome shotgun (WGS) entry which is preliminary data.</text>
</comment>
<evidence type="ECO:0000313" key="3">
    <source>
        <dbReference type="Proteomes" id="UP000467841"/>
    </source>
</evidence>
<dbReference type="EMBL" id="CACVBM020001375">
    <property type="protein sequence ID" value="CAA7047506.1"/>
    <property type="molecule type" value="Genomic_DNA"/>
</dbReference>
<dbReference type="AlphaFoldDB" id="A0A6D2KIG7"/>
<accession>A0A6D2KIG7</accession>
<evidence type="ECO:0000313" key="2">
    <source>
        <dbReference type="EMBL" id="CAA7047506.1"/>
    </source>
</evidence>
<protein>
    <submittedName>
        <fullName evidence="2">Uncharacterized protein</fullName>
    </submittedName>
</protein>
<sequence>MRIEGEKGVKTQSAPKHWPRTRKVILAEQFQSGRPLRSSREGTSRARPDYSSRDRNVRAAHTNRERTGRDRPIFVSERTDRAVDPGNKRSASAEISRPFEIWPTKSLDRDKIHRPSAKIFSAKVSPLFI</sequence>
<reference evidence="2" key="1">
    <citation type="submission" date="2020-01" db="EMBL/GenBank/DDBJ databases">
        <authorList>
            <person name="Mishra B."/>
        </authorList>
    </citation>
    <scope>NUCLEOTIDE SEQUENCE [LARGE SCALE GENOMIC DNA]</scope>
</reference>
<feature type="region of interest" description="Disordered" evidence="1">
    <location>
        <begin position="1"/>
        <end position="93"/>
    </location>
</feature>
<gene>
    <name evidence="2" type="ORF">MERR_LOCUS34741</name>
</gene>
<proteinExistence type="predicted"/>
<dbReference type="Proteomes" id="UP000467841">
    <property type="component" value="Unassembled WGS sequence"/>
</dbReference>
<name>A0A6D2KIG7_9BRAS</name>
<evidence type="ECO:0000256" key="1">
    <source>
        <dbReference type="SAM" id="MobiDB-lite"/>
    </source>
</evidence>
<keyword evidence="3" id="KW-1185">Reference proteome</keyword>